<dbReference type="Proteomes" id="UP000276133">
    <property type="component" value="Unassembled WGS sequence"/>
</dbReference>
<evidence type="ECO:0000313" key="1">
    <source>
        <dbReference type="EMBL" id="RNA43163.1"/>
    </source>
</evidence>
<dbReference type="AlphaFoldDB" id="A0A3M7T506"/>
<dbReference type="EMBL" id="REGN01000265">
    <property type="protein sequence ID" value="RNA43163.1"/>
    <property type="molecule type" value="Genomic_DNA"/>
</dbReference>
<accession>A0A3M7T506</accession>
<organism evidence="1 2">
    <name type="scientific">Brachionus plicatilis</name>
    <name type="common">Marine rotifer</name>
    <name type="synonym">Brachionus muelleri</name>
    <dbReference type="NCBI Taxonomy" id="10195"/>
    <lineage>
        <taxon>Eukaryota</taxon>
        <taxon>Metazoa</taxon>
        <taxon>Spiralia</taxon>
        <taxon>Gnathifera</taxon>
        <taxon>Rotifera</taxon>
        <taxon>Eurotatoria</taxon>
        <taxon>Monogononta</taxon>
        <taxon>Pseudotrocha</taxon>
        <taxon>Ploima</taxon>
        <taxon>Brachionidae</taxon>
        <taxon>Brachionus</taxon>
    </lineage>
</organism>
<comment type="caution">
    <text evidence="1">The sequence shown here is derived from an EMBL/GenBank/DDBJ whole genome shotgun (WGS) entry which is preliminary data.</text>
</comment>
<keyword evidence="2" id="KW-1185">Reference proteome</keyword>
<gene>
    <name evidence="1" type="ORF">BpHYR1_047222</name>
</gene>
<sequence>MGLMLAISTVKIAHNHSTLEISEFRNNIFFHSGAIRSSNPEEKKIFKNVTRLLCCCLSY</sequence>
<evidence type="ECO:0000313" key="2">
    <source>
        <dbReference type="Proteomes" id="UP000276133"/>
    </source>
</evidence>
<reference evidence="1 2" key="1">
    <citation type="journal article" date="2018" name="Sci. Rep.">
        <title>Genomic signatures of local adaptation to the degree of environmental predictability in rotifers.</title>
        <authorList>
            <person name="Franch-Gras L."/>
            <person name="Hahn C."/>
            <person name="Garcia-Roger E.M."/>
            <person name="Carmona M.J."/>
            <person name="Serra M."/>
            <person name="Gomez A."/>
        </authorList>
    </citation>
    <scope>NUCLEOTIDE SEQUENCE [LARGE SCALE GENOMIC DNA]</scope>
    <source>
        <strain evidence="1">HYR1</strain>
    </source>
</reference>
<name>A0A3M7T506_BRAPC</name>
<proteinExistence type="predicted"/>
<protein>
    <submittedName>
        <fullName evidence="1">Uncharacterized protein</fullName>
    </submittedName>
</protein>